<evidence type="ECO:0000256" key="1">
    <source>
        <dbReference type="SAM" id="Phobius"/>
    </source>
</evidence>
<organism evidence="2 3">
    <name type="scientific">Trichonephila clavata</name>
    <name type="common">Joro spider</name>
    <name type="synonym">Nephila clavata</name>
    <dbReference type="NCBI Taxonomy" id="2740835"/>
    <lineage>
        <taxon>Eukaryota</taxon>
        <taxon>Metazoa</taxon>
        <taxon>Ecdysozoa</taxon>
        <taxon>Arthropoda</taxon>
        <taxon>Chelicerata</taxon>
        <taxon>Arachnida</taxon>
        <taxon>Araneae</taxon>
        <taxon>Araneomorphae</taxon>
        <taxon>Entelegynae</taxon>
        <taxon>Araneoidea</taxon>
        <taxon>Nephilidae</taxon>
        <taxon>Trichonephila</taxon>
    </lineage>
</organism>
<name>A0A8X6KDX7_TRICU</name>
<keyword evidence="1" id="KW-0472">Membrane</keyword>
<comment type="caution">
    <text evidence="2">The sequence shown here is derived from an EMBL/GenBank/DDBJ whole genome shotgun (WGS) entry which is preliminary data.</text>
</comment>
<keyword evidence="1" id="KW-0812">Transmembrane</keyword>
<dbReference type="Proteomes" id="UP000887116">
    <property type="component" value="Unassembled WGS sequence"/>
</dbReference>
<accession>A0A8X6KDX7</accession>
<dbReference type="AlphaFoldDB" id="A0A8X6KDX7"/>
<reference evidence="2" key="1">
    <citation type="submission" date="2020-07" db="EMBL/GenBank/DDBJ databases">
        <title>Multicomponent nature underlies the extraordinary mechanical properties of spider dragline silk.</title>
        <authorList>
            <person name="Kono N."/>
            <person name="Nakamura H."/>
            <person name="Mori M."/>
            <person name="Yoshida Y."/>
            <person name="Ohtoshi R."/>
            <person name="Malay A.D."/>
            <person name="Moran D.A.P."/>
            <person name="Tomita M."/>
            <person name="Numata K."/>
            <person name="Arakawa K."/>
        </authorList>
    </citation>
    <scope>NUCLEOTIDE SEQUENCE</scope>
</reference>
<protein>
    <submittedName>
        <fullName evidence="2">Uncharacterized protein</fullName>
    </submittedName>
</protein>
<evidence type="ECO:0000313" key="2">
    <source>
        <dbReference type="EMBL" id="GFQ70141.1"/>
    </source>
</evidence>
<dbReference type="OrthoDB" id="10461711at2759"/>
<dbReference type="EMBL" id="BMAO01030763">
    <property type="protein sequence ID" value="GFQ70141.1"/>
    <property type="molecule type" value="Genomic_DNA"/>
</dbReference>
<feature type="transmembrane region" description="Helical" evidence="1">
    <location>
        <begin position="28"/>
        <end position="46"/>
    </location>
</feature>
<keyword evidence="1" id="KW-1133">Transmembrane helix</keyword>
<gene>
    <name evidence="2" type="ORF">TNCT_643271</name>
</gene>
<sequence>MVQLALFVFLIVGHVLWCIFQLSFNWNPHYLVALLIHLLRISFLFLERKFHSGQKAIDIIILDAENSFEHIDTIIRVQEWINNLNLHDNLLNYIEEQNGDGDIDSPVSDIAILDKIKSANLLSVDAVEKPETPKQYSPFKISASTLNEGKSDILLT</sequence>
<evidence type="ECO:0000313" key="3">
    <source>
        <dbReference type="Proteomes" id="UP000887116"/>
    </source>
</evidence>
<keyword evidence="3" id="KW-1185">Reference proteome</keyword>
<proteinExistence type="predicted"/>